<dbReference type="Pfam" id="PF12802">
    <property type="entry name" value="MarR_2"/>
    <property type="match status" value="1"/>
</dbReference>
<keyword evidence="3" id="KW-0804">Transcription</keyword>
<evidence type="ECO:0000256" key="4">
    <source>
        <dbReference type="SAM" id="MobiDB-lite"/>
    </source>
</evidence>
<keyword evidence="2" id="KW-0238">DNA-binding</keyword>
<gene>
    <name evidence="6" type="ORF">GS4_11_04110</name>
</gene>
<dbReference type="SUPFAM" id="SSF46785">
    <property type="entry name" value="Winged helix' DNA-binding domain"/>
    <property type="match status" value="1"/>
</dbReference>
<accession>M0QI64</accession>
<dbReference type="InterPro" id="IPR036388">
    <property type="entry name" value="WH-like_DNA-bd_sf"/>
</dbReference>
<feature type="region of interest" description="Disordered" evidence="4">
    <location>
        <begin position="150"/>
        <end position="170"/>
    </location>
</feature>
<feature type="compositionally biased region" description="Basic and acidic residues" evidence="4">
    <location>
        <begin position="161"/>
        <end position="170"/>
    </location>
</feature>
<dbReference type="GO" id="GO:0003677">
    <property type="term" value="F:DNA binding"/>
    <property type="evidence" value="ECO:0007669"/>
    <property type="project" value="UniProtKB-KW"/>
</dbReference>
<dbReference type="RefSeq" id="WP_007620007.1">
    <property type="nucleotide sequence ID" value="NZ_BANX01000011.1"/>
</dbReference>
<sequence length="170" mass="19003">MIEHTAIDELFDSLNRFMRLRDRAAHTTFRSADGEVEIEIAAFKGLFHLARQPMRSRALADCLNADPSTVSRHVAQLVDLGLLRREADPDDGRATLLVITDAGRERVESMRRVRRAALDEAMADWTDHEVHTLVTLFSRFVDAAETAMPLKPPVLSGADSPRADDLVKGR</sequence>
<dbReference type="InterPro" id="IPR011991">
    <property type="entry name" value="ArsR-like_HTH"/>
</dbReference>
<feature type="domain" description="HTH marR-type" evidence="5">
    <location>
        <begin position="7"/>
        <end position="142"/>
    </location>
</feature>
<evidence type="ECO:0000313" key="7">
    <source>
        <dbReference type="Proteomes" id="UP000011666"/>
    </source>
</evidence>
<evidence type="ECO:0000256" key="1">
    <source>
        <dbReference type="ARBA" id="ARBA00023015"/>
    </source>
</evidence>
<dbReference type="eggNOG" id="COG1846">
    <property type="taxonomic scope" value="Bacteria"/>
</dbReference>
<protein>
    <submittedName>
        <fullName evidence="6">Putative MarR family transcriptional regulator</fullName>
    </submittedName>
</protein>
<proteinExistence type="predicted"/>
<organism evidence="6 7">
    <name type="scientific">Gordonia soli NBRC 108243</name>
    <dbReference type="NCBI Taxonomy" id="1223545"/>
    <lineage>
        <taxon>Bacteria</taxon>
        <taxon>Bacillati</taxon>
        <taxon>Actinomycetota</taxon>
        <taxon>Actinomycetes</taxon>
        <taxon>Mycobacteriales</taxon>
        <taxon>Gordoniaceae</taxon>
        <taxon>Gordonia</taxon>
    </lineage>
</organism>
<dbReference type="InterPro" id="IPR000835">
    <property type="entry name" value="HTH_MarR-typ"/>
</dbReference>
<evidence type="ECO:0000256" key="2">
    <source>
        <dbReference type="ARBA" id="ARBA00023125"/>
    </source>
</evidence>
<dbReference type="InterPro" id="IPR036390">
    <property type="entry name" value="WH_DNA-bd_sf"/>
</dbReference>
<dbReference type="OrthoDB" id="5148120at2"/>
<name>M0QI64_9ACTN</name>
<dbReference type="Gene3D" id="1.10.10.10">
    <property type="entry name" value="Winged helix-like DNA-binding domain superfamily/Winged helix DNA-binding domain"/>
    <property type="match status" value="1"/>
</dbReference>
<keyword evidence="7" id="KW-1185">Reference proteome</keyword>
<keyword evidence="1" id="KW-0805">Transcription regulation</keyword>
<comment type="caution">
    <text evidence="6">The sequence shown here is derived from an EMBL/GenBank/DDBJ whole genome shotgun (WGS) entry which is preliminary data.</text>
</comment>
<evidence type="ECO:0000259" key="5">
    <source>
        <dbReference type="PROSITE" id="PS50995"/>
    </source>
</evidence>
<dbReference type="SMART" id="SM00347">
    <property type="entry name" value="HTH_MARR"/>
    <property type="match status" value="1"/>
</dbReference>
<dbReference type="CDD" id="cd00090">
    <property type="entry name" value="HTH_ARSR"/>
    <property type="match status" value="1"/>
</dbReference>
<dbReference type="InterPro" id="IPR039422">
    <property type="entry name" value="MarR/SlyA-like"/>
</dbReference>
<reference evidence="6 7" key="1">
    <citation type="submission" date="2013-01" db="EMBL/GenBank/DDBJ databases">
        <title>Whole genome shotgun sequence of Gordonia soli NBRC 108243.</title>
        <authorList>
            <person name="Isaki-Nakamura S."/>
            <person name="Hosoyama A."/>
            <person name="Tsuchikane K."/>
            <person name="Ando Y."/>
            <person name="Baba S."/>
            <person name="Ohji S."/>
            <person name="Hamada M."/>
            <person name="Tamura T."/>
            <person name="Yamazoe A."/>
            <person name="Yamazaki S."/>
            <person name="Fujita N."/>
        </authorList>
    </citation>
    <scope>NUCLEOTIDE SEQUENCE [LARGE SCALE GENOMIC DNA]</scope>
    <source>
        <strain evidence="6 7">NBRC 108243</strain>
    </source>
</reference>
<evidence type="ECO:0000256" key="3">
    <source>
        <dbReference type="ARBA" id="ARBA00023163"/>
    </source>
</evidence>
<dbReference type="PROSITE" id="PS01117">
    <property type="entry name" value="HTH_MARR_1"/>
    <property type="match status" value="1"/>
</dbReference>
<dbReference type="PROSITE" id="PS50995">
    <property type="entry name" value="HTH_MARR_2"/>
    <property type="match status" value="1"/>
</dbReference>
<dbReference type="EMBL" id="BANX01000011">
    <property type="protein sequence ID" value="GAC68139.1"/>
    <property type="molecule type" value="Genomic_DNA"/>
</dbReference>
<dbReference type="STRING" id="1223545.GS4_11_04110"/>
<dbReference type="AlphaFoldDB" id="M0QI64"/>
<dbReference type="PANTHER" id="PTHR33164:SF57">
    <property type="entry name" value="MARR-FAMILY TRANSCRIPTIONAL REGULATOR"/>
    <property type="match status" value="1"/>
</dbReference>
<dbReference type="GO" id="GO:0006950">
    <property type="term" value="P:response to stress"/>
    <property type="evidence" value="ECO:0007669"/>
    <property type="project" value="TreeGrafter"/>
</dbReference>
<dbReference type="PANTHER" id="PTHR33164">
    <property type="entry name" value="TRANSCRIPTIONAL REGULATOR, MARR FAMILY"/>
    <property type="match status" value="1"/>
</dbReference>
<dbReference type="GO" id="GO:0003700">
    <property type="term" value="F:DNA-binding transcription factor activity"/>
    <property type="evidence" value="ECO:0007669"/>
    <property type="project" value="InterPro"/>
</dbReference>
<dbReference type="Proteomes" id="UP000011666">
    <property type="component" value="Unassembled WGS sequence"/>
</dbReference>
<dbReference type="InterPro" id="IPR023187">
    <property type="entry name" value="Tscrpt_reg_MarR-type_CS"/>
</dbReference>
<evidence type="ECO:0000313" key="6">
    <source>
        <dbReference type="EMBL" id="GAC68139.1"/>
    </source>
</evidence>